<dbReference type="AlphaFoldDB" id="A0A6H5GIX6"/>
<accession>A0A6H5GIX6</accession>
<sequence>MTDSRELHTSIDHDETSMIHETSCESSSAKLGYCSSAERLFESSYENDQRSRYFPKICFQKTWKFSLRMRKINKFPCGKSVSKKFGNLSQIEMISSEGLGLWHLLRGTDGRVAIADERGVEGPKAERGRANARLTSGRPLGPPWDGGAGGGGTQGARFRRARRNVVKPILA</sequence>
<feature type="compositionally biased region" description="Basic and acidic residues" evidence="1">
    <location>
        <begin position="120"/>
        <end position="129"/>
    </location>
</feature>
<feature type="region of interest" description="Disordered" evidence="1">
    <location>
        <begin position="120"/>
        <end position="157"/>
    </location>
</feature>
<protein>
    <submittedName>
        <fullName evidence="2">Uncharacterized protein</fullName>
    </submittedName>
</protein>
<proteinExistence type="predicted"/>
<evidence type="ECO:0000313" key="2">
    <source>
        <dbReference type="EMBL" id="CAB0002675.1"/>
    </source>
</evidence>
<evidence type="ECO:0000256" key="1">
    <source>
        <dbReference type="SAM" id="MobiDB-lite"/>
    </source>
</evidence>
<gene>
    <name evidence="2" type="ORF">NTEN_LOCUS8462</name>
</gene>
<keyword evidence="3" id="KW-1185">Reference proteome</keyword>
<feature type="compositionally biased region" description="Gly residues" evidence="1">
    <location>
        <begin position="144"/>
        <end position="154"/>
    </location>
</feature>
<reference evidence="2 3" key="1">
    <citation type="submission" date="2020-02" db="EMBL/GenBank/DDBJ databases">
        <authorList>
            <person name="Ferguson B K."/>
        </authorList>
    </citation>
    <scope>NUCLEOTIDE SEQUENCE [LARGE SCALE GENOMIC DNA]</scope>
</reference>
<organism evidence="2 3">
    <name type="scientific">Nesidiocoris tenuis</name>
    <dbReference type="NCBI Taxonomy" id="355587"/>
    <lineage>
        <taxon>Eukaryota</taxon>
        <taxon>Metazoa</taxon>
        <taxon>Ecdysozoa</taxon>
        <taxon>Arthropoda</taxon>
        <taxon>Hexapoda</taxon>
        <taxon>Insecta</taxon>
        <taxon>Pterygota</taxon>
        <taxon>Neoptera</taxon>
        <taxon>Paraneoptera</taxon>
        <taxon>Hemiptera</taxon>
        <taxon>Heteroptera</taxon>
        <taxon>Panheteroptera</taxon>
        <taxon>Cimicomorpha</taxon>
        <taxon>Miridae</taxon>
        <taxon>Dicyphina</taxon>
        <taxon>Nesidiocoris</taxon>
    </lineage>
</organism>
<evidence type="ECO:0000313" key="3">
    <source>
        <dbReference type="Proteomes" id="UP000479000"/>
    </source>
</evidence>
<dbReference type="Proteomes" id="UP000479000">
    <property type="component" value="Unassembled WGS sequence"/>
</dbReference>
<name>A0A6H5GIX6_9HEMI</name>
<dbReference type="EMBL" id="CADCXU010012812">
    <property type="protein sequence ID" value="CAB0002675.1"/>
    <property type="molecule type" value="Genomic_DNA"/>
</dbReference>